<feature type="region of interest" description="Disordered" evidence="5">
    <location>
        <begin position="574"/>
        <end position="595"/>
    </location>
</feature>
<keyword evidence="4" id="KW-0175">Coiled coil</keyword>
<dbReference type="AlphaFoldDB" id="A0AAE3WLJ2"/>
<sequence length="595" mass="67250">MKTLDAFALINGIDQTLNSLKQQSQNISSLEKQIDHIISLDDALKGEAGQAIRAFYTECHIPFLQFFQVVIEEYSSALKKTKQALHALESNQHGFISQTFIEHELDSGLKKAERAISDIVSDVSQAIGRVSHIVHLPHVDESAFQQSSQKAWLETSRTIGLLHAFDREQTSAMNETTSALQTMKQYINTLSTMFTGPKIEITSYQKGSIFKDTKEEKVRSTISGLNDKIDNPKDNPMMIMLKKLGEKEQANVRTVVHRDTLRNVNKQVKANDPWLTTLQKEVVSGKSKILRDIRVVNGKLYNVKGIKKLKEFDIADEVITDPSDIDFIGGRYTVYANKQIIRTYIANDEVRIEEVDNIPESRSHGNAKRILDGEVVSTAENIILEYSGIYDGYRAVIGKDPETSENISSTDQALSAASIIPFMKIIKGGKYVFKIDQGKNVVKRVEKTAKGAGELNKDLAKAYLRDIEAKTGRKVNKDQIHLIKEALRNKNYEKLTPKETAKHRSKFTSSLKDKLIAEWEEKTKQKWPRYTEEVLDKNGEVARRVGQPYDAHHIIENNFGGAHEWWNIHPAKYPNEHQSGIHGKGAPSGKLFPRR</sequence>
<feature type="coiled-coil region" evidence="4">
    <location>
        <begin position="13"/>
        <end position="40"/>
    </location>
</feature>
<comment type="similarity">
    <text evidence="3">In the N-terminal section; belongs to the LXG family.</text>
</comment>
<dbReference type="Pfam" id="PF04740">
    <property type="entry name" value="LXG"/>
    <property type="match status" value="1"/>
</dbReference>
<dbReference type="GO" id="GO:0005576">
    <property type="term" value="C:extracellular region"/>
    <property type="evidence" value="ECO:0007669"/>
    <property type="project" value="UniProtKB-SubCell"/>
</dbReference>
<evidence type="ECO:0000313" key="7">
    <source>
        <dbReference type="EMBL" id="MDR4251187.1"/>
    </source>
</evidence>
<dbReference type="RefSeq" id="WP_095285666.1">
    <property type="nucleotide sequence ID" value="NZ_CP187658.1"/>
</dbReference>
<protein>
    <submittedName>
        <fullName evidence="7">Transposase</fullName>
    </submittedName>
</protein>
<gene>
    <name evidence="7" type="ORF">FO508_12645</name>
</gene>
<name>A0AAE3WLJ2_BACPU</name>
<evidence type="ECO:0000256" key="4">
    <source>
        <dbReference type="SAM" id="Coils"/>
    </source>
</evidence>
<dbReference type="Proteomes" id="UP001182042">
    <property type="component" value="Unassembled WGS sequence"/>
</dbReference>
<evidence type="ECO:0000256" key="3">
    <source>
        <dbReference type="ARBA" id="ARBA00034117"/>
    </source>
</evidence>
<evidence type="ECO:0000256" key="1">
    <source>
        <dbReference type="ARBA" id="ARBA00004613"/>
    </source>
</evidence>
<organism evidence="7 8">
    <name type="scientific">Bacillus pumilus</name>
    <name type="common">Bacillus mesentericus</name>
    <dbReference type="NCBI Taxonomy" id="1408"/>
    <lineage>
        <taxon>Bacteria</taxon>
        <taxon>Bacillati</taxon>
        <taxon>Bacillota</taxon>
        <taxon>Bacilli</taxon>
        <taxon>Bacillales</taxon>
        <taxon>Bacillaceae</taxon>
        <taxon>Bacillus</taxon>
    </lineage>
</organism>
<evidence type="ECO:0000256" key="2">
    <source>
        <dbReference type="ARBA" id="ARBA00022525"/>
    </source>
</evidence>
<accession>A0AAE3WLJ2</accession>
<comment type="subcellular location">
    <subcellularLocation>
        <location evidence="1">Secreted</location>
    </subcellularLocation>
</comment>
<feature type="domain" description="LXG" evidence="6">
    <location>
        <begin position="1"/>
        <end position="235"/>
    </location>
</feature>
<dbReference type="InterPro" id="IPR027797">
    <property type="entry name" value="PT-TG_dom"/>
</dbReference>
<evidence type="ECO:0000256" key="5">
    <source>
        <dbReference type="SAM" id="MobiDB-lite"/>
    </source>
</evidence>
<dbReference type="Pfam" id="PF14449">
    <property type="entry name" value="PT-TG"/>
    <property type="match status" value="1"/>
</dbReference>
<dbReference type="PROSITE" id="PS51756">
    <property type="entry name" value="LXG"/>
    <property type="match status" value="1"/>
</dbReference>
<keyword evidence="2" id="KW-0964">Secreted</keyword>
<evidence type="ECO:0000313" key="8">
    <source>
        <dbReference type="Proteomes" id="UP001182042"/>
    </source>
</evidence>
<comment type="caution">
    <text evidence="7">The sequence shown here is derived from an EMBL/GenBank/DDBJ whole genome shotgun (WGS) entry which is preliminary data.</text>
</comment>
<evidence type="ECO:0000259" key="6">
    <source>
        <dbReference type="PROSITE" id="PS51756"/>
    </source>
</evidence>
<reference evidence="7" key="1">
    <citation type="submission" date="2019-07" db="EMBL/GenBank/DDBJ databases">
        <title>Phylogenomic Reclassification of ATCC Bacillus Strains and Various Taxa within the Genus Bacillus.</title>
        <authorList>
            <person name="Riojas M.A."/>
            <person name="Frank A.M."/>
            <person name="Fenn S.L."/>
            <person name="King S."/>
            <person name="Brower S."/>
            <person name="Hazbon M.H."/>
        </authorList>
    </citation>
    <scope>NUCLEOTIDE SEQUENCE</scope>
    <source>
        <strain evidence="7">ATCC 27142</strain>
    </source>
</reference>
<dbReference type="EMBL" id="VKQA01000003">
    <property type="protein sequence ID" value="MDR4251187.1"/>
    <property type="molecule type" value="Genomic_DNA"/>
</dbReference>
<proteinExistence type="inferred from homology"/>
<dbReference type="InterPro" id="IPR006829">
    <property type="entry name" value="LXG_dom"/>
</dbReference>